<name>A0A3D9R4H2_9BACL</name>
<dbReference type="RefSeq" id="WP_245996133.1">
    <property type="nucleotide sequence ID" value="NZ_QTTN01000028.1"/>
</dbReference>
<keyword evidence="3" id="KW-1185">Reference proteome</keyword>
<accession>A0A3D9R4H2</accession>
<dbReference type="EMBL" id="QTTN01000028">
    <property type="protein sequence ID" value="REE70680.1"/>
    <property type="molecule type" value="Genomic_DNA"/>
</dbReference>
<evidence type="ECO:0000256" key="1">
    <source>
        <dbReference type="SAM" id="MobiDB-lite"/>
    </source>
</evidence>
<evidence type="ECO:0000313" key="2">
    <source>
        <dbReference type="EMBL" id="REE70680.1"/>
    </source>
</evidence>
<gene>
    <name evidence="2" type="ORF">A8990_12892</name>
</gene>
<proteinExistence type="predicted"/>
<protein>
    <submittedName>
        <fullName evidence="2">Uncharacterized protein DUF3892</fullName>
    </submittedName>
</protein>
<organism evidence="2 3">
    <name type="scientific">Paenibacillus taihuensis</name>
    <dbReference type="NCBI Taxonomy" id="1156355"/>
    <lineage>
        <taxon>Bacteria</taxon>
        <taxon>Bacillati</taxon>
        <taxon>Bacillota</taxon>
        <taxon>Bacilli</taxon>
        <taxon>Bacillales</taxon>
        <taxon>Paenibacillaceae</taxon>
        <taxon>Paenibacillus</taxon>
    </lineage>
</organism>
<reference evidence="2 3" key="1">
    <citation type="submission" date="2018-08" db="EMBL/GenBank/DDBJ databases">
        <title>Genomic Encyclopedia of Type Strains, Phase III (KMG-III): the genomes of soil and plant-associated and newly described type strains.</title>
        <authorList>
            <person name="Whitman W."/>
        </authorList>
    </citation>
    <scope>NUCLEOTIDE SEQUENCE [LARGE SCALE GENOMIC DNA]</scope>
    <source>
        <strain evidence="2 3">CGMCC 1.10966</strain>
    </source>
</reference>
<sequence length="89" mass="9649">MYMRMPEQSEGAAGEQRETFVAVQKNGDGDLTSFQTSTGRVLNYEQALAEVESGTIAGVNAFKGRDGETYIRGNADGDPTNNLDQLPNF</sequence>
<dbReference type="Pfam" id="PF13031">
    <property type="entry name" value="DUF3892"/>
    <property type="match status" value="1"/>
</dbReference>
<comment type="caution">
    <text evidence="2">The sequence shown here is derived from an EMBL/GenBank/DDBJ whole genome shotgun (WGS) entry which is preliminary data.</text>
</comment>
<feature type="compositionally biased region" description="Polar residues" evidence="1">
    <location>
        <begin position="79"/>
        <end position="89"/>
    </location>
</feature>
<dbReference type="InterPro" id="IPR024997">
    <property type="entry name" value="DUF3892"/>
</dbReference>
<dbReference type="AlphaFoldDB" id="A0A3D9R4H2"/>
<dbReference type="Proteomes" id="UP000256304">
    <property type="component" value="Unassembled WGS sequence"/>
</dbReference>
<feature type="region of interest" description="Disordered" evidence="1">
    <location>
        <begin position="70"/>
        <end position="89"/>
    </location>
</feature>
<evidence type="ECO:0000313" key="3">
    <source>
        <dbReference type="Proteomes" id="UP000256304"/>
    </source>
</evidence>